<organism evidence="2 3">
    <name type="scientific">Hypsibius exemplaris</name>
    <name type="common">Freshwater tardigrade</name>
    <dbReference type="NCBI Taxonomy" id="2072580"/>
    <lineage>
        <taxon>Eukaryota</taxon>
        <taxon>Metazoa</taxon>
        <taxon>Ecdysozoa</taxon>
        <taxon>Tardigrada</taxon>
        <taxon>Eutardigrada</taxon>
        <taxon>Parachela</taxon>
        <taxon>Hypsibioidea</taxon>
        <taxon>Hypsibiidae</taxon>
        <taxon>Hypsibius</taxon>
    </lineage>
</organism>
<dbReference type="Proteomes" id="UP000192578">
    <property type="component" value="Unassembled WGS sequence"/>
</dbReference>
<feature type="non-terminal residue" evidence="2">
    <location>
        <position position="1"/>
    </location>
</feature>
<name>A0A9X6NLT1_HYPEX</name>
<dbReference type="AlphaFoldDB" id="A0A9X6NLT1"/>
<feature type="region of interest" description="Disordered" evidence="1">
    <location>
        <begin position="35"/>
        <end position="59"/>
    </location>
</feature>
<evidence type="ECO:0000256" key="1">
    <source>
        <dbReference type="SAM" id="MobiDB-lite"/>
    </source>
</evidence>
<comment type="caution">
    <text evidence="2">The sequence shown here is derived from an EMBL/GenBank/DDBJ whole genome shotgun (WGS) entry which is preliminary data.</text>
</comment>
<proteinExistence type="predicted"/>
<dbReference type="EMBL" id="MTYJ01000592">
    <property type="protein sequence ID" value="OWA55228.1"/>
    <property type="molecule type" value="Genomic_DNA"/>
</dbReference>
<reference evidence="3" key="1">
    <citation type="submission" date="2017-01" db="EMBL/GenBank/DDBJ databases">
        <title>Comparative genomics of anhydrobiosis in the tardigrade Hypsibius dujardini.</title>
        <authorList>
            <person name="Yoshida Y."/>
            <person name="Koutsovoulos G."/>
            <person name="Laetsch D."/>
            <person name="Stevens L."/>
            <person name="Kumar S."/>
            <person name="Horikawa D."/>
            <person name="Ishino K."/>
            <person name="Komine S."/>
            <person name="Tomita M."/>
            <person name="Blaxter M."/>
            <person name="Arakawa K."/>
        </authorList>
    </citation>
    <scope>NUCLEOTIDE SEQUENCE [LARGE SCALE GENOMIC DNA]</scope>
    <source>
        <strain evidence="3">Z151</strain>
    </source>
</reference>
<gene>
    <name evidence="2" type="ORF">BV898_19616</name>
</gene>
<accession>A0A9X6NLT1</accession>
<sequence>FFAGSPDTASNFPLIRLILVPNCALLHSDLIQPARPNTKPRCPSRSACPQHPSGMSFSVAGVLKNGQQASW</sequence>
<protein>
    <submittedName>
        <fullName evidence="2">Uncharacterized protein</fullName>
    </submittedName>
</protein>
<evidence type="ECO:0000313" key="2">
    <source>
        <dbReference type="EMBL" id="OWA55228.1"/>
    </source>
</evidence>
<evidence type="ECO:0000313" key="3">
    <source>
        <dbReference type="Proteomes" id="UP000192578"/>
    </source>
</evidence>
<keyword evidence="3" id="KW-1185">Reference proteome</keyword>